<sequence>MRQILAQKQTSTQKLNPFVWLKSSIRSVFLLLALEGKFQCIESLAYKRQQLSKGLPFHRNKKGYSRNLQAFFQLKDYLLSQTRC</sequence>
<organism evidence="1 2">
    <name type="scientific">Clunio marinus</name>
    <dbReference type="NCBI Taxonomy" id="568069"/>
    <lineage>
        <taxon>Eukaryota</taxon>
        <taxon>Metazoa</taxon>
        <taxon>Ecdysozoa</taxon>
        <taxon>Arthropoda</taxon>
        <taxon>Hexapoda</taxon>
        <taxon>Insecta</taxon>
        <taxon>Pterygota</taxon>
        <taxon>Neoptera</taxon>
        <taxon>Endopterygota</taxon>
        <taxon>Diptera</taxon>
        <taxon>Nematocera</taxon>
        <taxon>Chironomoidea</taxon>
        <taxon>Chironomidae</taxon>
        <taxon>Clunio</taxon>
    </lineage>
</organism>
<reference evidence="1 2" key="1">
    <citation type="submission" date="2015-04" db="EMBL/GenBank/DDBJ databases">
        <authorList>
            <person name="Syromyatnikov M.Y."/>
            <person name="Popov V.N."/>
        </authorList>
    </citation>
    <scope>NUCLEOTIDE SEQUENCE [LARGE SCALE GENOMIC DNA]</scope>
</reference>
<name>A0A1J1HF77_9DIPT</name>
<dbReference type="AlphaFoldDB" id="A0A1J1HF77"/>
<dbReference type="EMBL" id="CVRI01000002">
    <property type="protein sequence ID" value="CRK86661.1"/>
    <property type="molecule type" value="Genomic_DNA"/>
</dbReference>
<dbReference type="Proteomes" id="UP000183832">
    <property type="component" value="Unassembled WGS sequence"/>
</dbReference>
<evidence type="ECO:0000313" key="2">
    <source>
        <dbReference type="Proteomes" id="UP000183832"/>
    </source>
</evidence>
<keyword evidence="2" id="KW-1185">Reference proteome</keyword>
<proteinExistence type="predicted"/>
<gene>
    <name evidence="1" type="ORF">CLUMA_CG000497</name>
</gene>
<protein>
    <submittedName>
        <fullName evidence="1">CLUMA_CG000497, isoform A</fullName>
    </submittedName>
</protein>
<evidence type="ECO:0000313" key="1">
    <source>
        <dbReference type="EMBL" id="CRK86661.1"/>
    </source>
</evidence>
<accession>A0A1J1HF77</accession>